<organism evidence="2 3">
    <name type="scientific">Photobacterium aquae</name>
    <dbReference type="NCBI Taxonomy" id="1195763"/>
    <lineage>
        <taxon>Bacteria</taxon>
        <taxon>Pseudomonadati</taxon>
        <taxon>Pseudomonadota</taxon>
        <taxon>Gammaproteobacteria</taxon>
        <taxon>Vibrionales</taxon>
        <taxon>Vibrionaceae</taxon>
        <taxon>Photobacterium</taxon>
    </lineage>
</organism>
<dbReference type="PATRIC" id="fig|1195763.3.peg.78"/>
<dbReference type="EMBL" id="LDOT01000001">
    <property type="protein sequence ID" value="KLV09577.1"/>
    <property type="molecule type" value="Genomic_DNA"/>
</dbReference>
<dbReference type="OrthoDB" id="9804833at2"/>
<reference evidence="2 3" key="1">
    <citation type="submission" date="2015-05" db="EMBL/GenBank/DDBJ databases">
        <title>Photobacterium galathea sp. nov.</title>
        <authorList>
            <person name="Machado H."/>
            <person name="Gram L."/>
        </authorList>
    </citation>
    <scope>NUCLEOTIDE SEQUENCE [LARGE SCALE GENOMIC DNA]</scope>
    <source>
        <strain evidence="2 3">CGMCC 1.12159</strain>
    </source>
</reference>
<evidence type="ECO:0000313" key="2">
    <source>
        <dbReference type="EMBL" id="KLV09577.1"/>
    </source>
</evidence>
<accession>A0A0J1K5C5</accession>
<proteinExistence type="predicted"/>
<evidence type="ECO:0000259" key="1">
    <source>
        <dbReference type="Pfam" id="PF10124"/>
    </source>
</evidence>
<dbReference type="STRING" id="1195763.ABT56_00360"/>
<dbReference type="Proteomes" id="UP000036097">
    <property type="component" value="Unassembled WGS sequence"/>
</dbReference>
<sequence>MDINQKNLSALYTAIKTAFNTGSGSYKALWPQFATMVPSSTSAEAYTWLGQFPRLREWVGDRQVKKLASHDYTLKNKKYESTVAIPAEAIDDDAYGVFMPLYQEMGYAAASHPDEMLFALMAAGFTTKCYDGQYFFDTDHPVIDTATGKDASVSNMQAGSGAAWFLLDTRRPLKPFIYQKRKDYRLNAKTDAGQSDHVFMADEYVYGVDGRGNWGVAFWQQAFASKAELTDANFDSAVAAMMAFKSDEGRPLGIMASVLVCGPSNRSAAKKVLEAENKAQGESNTNYKAVELVVVPWLP</sequence>
<comment type="caution">
    <text evidence="2">The sequence shown here is derived from an EMBL/GenBank/DDBJ whole genome shotgun (WGS) entry which is preliminary data.</text>
</comment>
<name>A0A0J1K5C5_9GAMM</name>
<gene>
    <name evidence="2" type="ORF">ABT56_00360</name>
</gene>
<dbReference type="AlphaFoldDB" id="A0A0J1K5C5"/>
<keyword evidence="3" id="KW-1185">Reference proteome</keyword>
<protein>
    <submittedName>
        <fullName evidence="2">Mu-like prophage major head subunit gpT</fullName>
    </submittedName>
</protein>
<dbReference type="InterPro" id="IPR018774">
    <property type="entry name" value="Phage_Mu_GpT"/>
</dbReference>
<dbReference type="Pfam" id="PF10124">
    <property type="entry name" value="Mu-like_gpT"/>
    <property type="match status" value="1"/>
</dbReference>
<feature type="domain" description="Bacteriophage Mu GpT" evidence="1">
    <location>
        <begin position="8"/>
        <end position="298"/>
    </location>
</feature>
<evidence type="ECO:0000313" key="3">
    <source>
        <dbReference type="Proteomes" id="UP000036097"/>
    </source>
</evidence>
<dbReference type="RefSeq" id="WP_047876865.1">
    <property type="nucleotide sequence ID" value="NZ_LDOT01000001.1"/>
</dbReference>